<dbReference type="PANTHER" id="PTHR33657:SF6">
    <property type="entry name" value="SECRETED PROTEIN"/>
    <property type="match status" value="1"/>
</dbReference>
<evidence type="ECO:0000313" key="3">
    <source>
        <dbReference type="Proteomes" id="UP000070544"/>
    </source>
</evidence>
<dbReference type="PANTHER" id="PTHR33657">
    <property type="entry name" value="DOMAIN PROTEIN, PUTATIVE (AFU_ORTHOLOGUE AFUA_5G00600)-RELATED"/>
    <property type="match status" value="1"/>
</dbReference>
<organism evidence="2 3">
    <name type="scientific">Gonapodya prolifera (strain JEL478)</name>
    <name type="common">Monoblepharis prolifera</name>
    <dbReference type="NCBI Taxonomy" id="1344416"/>
    <lineage>
        <taxon>Eukaryota</taxon>
        <taxon>Fungi</taxon>
        <taxon>Fungi incertae sedis</taxon>
        <taxon>Chytridiomycota</taxon>
        <taxon>Chytridiomycota incertae sedis</taxon>
        <taxon>Monoblepharidomycetes</taxon>
        <taxon>Monoblepharidales</taxon>
        <taxon>Gonapodyaceae</taxon>
        <taxon>Gonapodya</taxon>
    </lineage>
</organism>
<keyword evidence="1" id="KW-0732">Signal</keyword>
<protein>
    <submittedName>
        <fullName evidence="2">Necrosis inducing</fullName>
    </submittedName>
</protein>
<dbReference type="Pfam" id="PF05630">
    <property type="entry name" value="NPP1"/>
    <property type="match status" value="1"/>
</dbReference>
<evidence type="ECO:0000313" key="2">
    <source>
        <dbReference type="EMBL" id="KXS17158.1"/>
    </source>
</evidence>
<dbReference type="AlphaFoldDB" id="A0A139AKD5"/>
<proteinExistence type="predicted"/>
<dbReference type="Proteomes" id="UP000070544">
    <property type="component" value="Unassembled WGS sequence"/>
</dbReference>
<evidence type="ECO:0000256" key="1">
    <source>
        <dbReference type="SAM" id="SignalP"/>
    </source>
</evidence>
<dbReference type="OMA" id="NDWEHIA"/>
<dbReference type="OrthoDB" id="89086at2759"/>
<sequence length="253" mass="27599">MKFLTALTILAAAASTARAANFASLDEALNPVHDIASIAPVFDFDGDGCFPGAAISREGAQNPGLDSASWSVEECRRPDFLKYSNTYHRGVCTDANGKMYCAHFYCLYFQKDQALIAGGHRHDVEHVAVWTTDGTVTHVGASAHGKTKNSPIADLDKQDGHVKIVYHQDDGLTNALRFSKKGEKAENPYDTFVTPPIVDWYYMVGDGLSNEDLKAKLNGFDFGSAHFPILDGDFYRNVNEARPEGYPAVGVSQ</sequence>
<dbReference type="EMBL" id="KQ965748">
    <property type="protein sequence ID" value="KXS17158.1"/>
    <property type="molecule type" value="Genomic_DNA"/>
</dbReference>
<reference evidence="2 3" key="1">
    <citation type="journal article" date="2015" name="Genome Biol. Evol.">
        <title>Phylogenomic analyses indicate that early fungi evolved digesting cell walls of algal ancestors of land plants.</title>
        <authorList>
            <person name="Chang Y."/>
            <person name="Wang S."/>
            <person name="Sekimoto S."/>
            <person name="Aerts A.L."/>
            <person name="Choi C."/>
            <person name="Clum A."/>
            <person name="LaButti K.M."/>
            <person name="Lindquist E.A."/>
            <person name="Yee Ngan C."/>
            <person name="Ohm R.A."/>
            <person name="Salamov A.A."/>
            <person name="Grigoriev I.V."/>
            <person name="Spatafora J.W."/>
            <person name="Berbee M.L."/>
        </authorList>
    </citation>
    <scope>NUCLEOTIDE SEQUENCE [LARGE SCALE GENOMIC DNA]</scope>
    <source>
        <strain evidence="2 3">JEL478</strain>
    </source>
</reference>
<dbReference type="PIRSF" id="PIRSF029958">
    <property type="entry name" value="Necrosis-inducing_protein"/>
    <property type="match status" value="1"/>
</dbReference>
<gene>
    <name evidence="2" type="ORF">M427DRAFT_30627</name>
</gene>
<accession>A0A139AKD5</accession>
<dbReference type="STRING" id="1344416.A0A139AKD5"/>
<keyword evidence="3" id="KW-1185">Reference proteome</keyword>
<name>A0A139AKD5_GONPJ</name>
<feature type="chain" id="PRO_5007296246" evidence="1">
    <location>
        <begin position="20"/>
        <end position="253"/>
    </location>
</feature>
<feature type="signal peptide" evidence="1">
    <location>
        <begin position="1"/>
        <end position="19"/>
    </location>
</feature>
<dbReference type="InterPro" id="IPR008701">
    <property type="entry name" value="NPP1"/>
</dbReference>